<keyword evidence="2" id="KW-1185">Reference proteome</keyword>
<protein>
    <submittedName>
        <fullName evidence="1">Uncharacterized protein</fullName>
    </submittedName>
</protein>
<proteinExistence type="predicted"/>
<reference evidence="1" key="1">
    <citation type="journal article" date="2020" name="Stud. Mycol.">
        <title>101 Dothideomycetes genomes: a test case for predicting lifestyles and emergence of pathogens.</title>
        <authorList>
            <person name="Haridas S."/>
            <person name="Albert R."/>
            <person name="Binder M."/>
            <person name="Bloem J."/>
            <person name="Labutti K."/>
            <person name="Salamov A."/>
            <person name="Andreopoulos B."/>
            <person name="Baker S."/>
            <person name="Barry K."/>
            <person name="Bills G."/>
            <person name="Bluhm B."/>
            <person name="Cannon C."/>
            <person name="Castanera R."/>
            <person name="Culley D."/>
            <person name="Daum C."/>
            <person name="Ezra D."/>
            <person name="Gonzalez J."/>
            <person name="Henrissat B."/>
            <person name="Kuo A."/>
            <person name="Liang C."/>
            <person name="Lipzen A."/>
            <person name="Lutzoni F."/>
            <person name="Magnuson J."/>
            <person name="Mondo S."/>
            <person name="Nolan M."/>
            <person name="Ohm R."/>
            <person name="Pangilinan J."/>
            <person name="Park H.-J."/>
            <person name="Ramirez L."/>
            <person name="Alfaro M."/>
            <person name="Sun H."/>
            <person name="Tritt A."/>
            <person name="Yoshinaga Y."/>
            <person name="Zwiers L.-H."/>
            <person name="Turgeon B."/>
            <person name="Goodwin S."/>
            <person name="Spatafora J."/>
            <person name="Crous P."/>
            <person name="Grigoriev I."/>
        </authorList>
    </citation>
    <scope>NUCLEOTIDE SEQUENCE</scope>
    <source>
        <strain evidence="1">ATCC 200398</strain>
    </source>
</reference>
<sequence>MTTVPSLPEQIDAFAKLRRYFAPEEGSHSYAAIQSYLSSKIDAQGAINQIAPPIEEAYTTGDYGRKMYLWDLYYSILHSAKRIPWTDGPAQEKLLDLMKALKSRSDPEAPFKRLQLTPDVHPNWVLTSDGLWSTLLMLGPSAREAWDDGPGCGAEFQDPEARAWANVNAFAARITRDGIGDWWWWAIWALRDALEPRYKRNEKYKLDVFVPAAAVWLLILHDHIWNRVRAEKEKLWSKEKYLEARIRNKEESVLAFNTRRWAFWRERFGHIMIDEEVREETRRVAKMA</sequence>
<name>A0ACB6QHP5_9PLEO</name>
<comment type="caution">
    <text evidence="1">The sequence shown here is derived from an EMBL/GenBank/DDBJ whole genome shotgun (WGS) entry which is preliminary data.</text>
</comment>
<organism evidence="1 2">
    <name type="scientific">Lindgomyces ingoldianus</name>
    <dbReference type="NCBI Taxonomy" id="673940"/>
    <lineage>
        <taxon>Eukaryota</taxon>
        <taxon>Fungi</taxon>
        <taxon>Dikarya</taxon>
        <taxon>Ascomycota</taxon>
        <taxon>Pezizomycotina</taxon>
        <taxon>Dothideomycetes</taxon>
        <taxon>Pleosporomycetidae</taxon>
        <taxon>Pleosporales</taxon>
        <taxon>Lindgomycetaceae</taxon>
        <taxon>Lindgomyces</taxon>
    </lineage>
</organism>
<dbReference type="EMBL" id="MU003524">
    <property type="protein sequence ID" value="KAF2466513.1"/>
    <property type="molecule type" value="Genomic_DNA"/>
</dbReference>
<dbReference type="Proteomes" id="UP000799755">
    <property type="component" value="Unassembled WGS sequence"/>
</dbReference>
<evidence type="ECO:0000313" key="2">
    <source>
        <dbReference type="Proteomes" id="UP000799755"/>
    </source>
</evidence>
<gene>
    <name evidence="1" type="ORF">BDR25DRAFT_268469</name>
</gene>
<accession>A0ACB6QHP5</accession>
<feature type="non-terminal residue" evidence="1">
    <location>
        <position position="288"/>
    </location>
</feature>
<evidence type="ECO:0000313" key="1">
    <source>
        <dbReference type="EMBL" id="KAF2466513.1"/>
    </source>
</evidence>